<sequence>MYLAEVGGLEGHVEVFYIDASRSETGRTAFAKPATNKNYDDACMAGKVTPPNGSTIHRPRSKLPKWECAGHEQTQETAIHDLPDTLRPRFFLVWTHPNTTVNAEPKLIYASLITSFDPTGSRATVTVTFSASLSSRATQDWHDSSYNIAATAHQADRACFWKACRGDVSELVASVAPLSMSEVVVIEARSSSKKKRSVVWKFFDRSCAASSKCLMCGALLKTPTNTTTPLLSHLQRYLGVRKEYESATSTAEQRNTLKFKEASMMPVFKPRLSSQSVRTRSLTKKIGCFIATGLHNHTVVEEPAFLELMKCAVPEYNVPSRTTFSRTVVPEMYDAARYALHTLLHRVLRKGLGCIAITTDGWTPRAGDSYVSVKCHVLSEDFVPYSFVLACRCVRERHTAENQRSLIEGVFEEWGIPPAVQGQDCKILPRAQLAK</sequence>
<dbReference type="EMBL" id="JABSTQ010010921">
    <property type="protein sequence ID" value="KAG0416777.1"/>
    <property type="molecule type" value="Genomic_DNA"/>
</dbReference>
<protein>
    <submittedName>
        <fullName evidence="1">Uncharacterized protein</fullName>
    </submittedName>
</protein>
<accession>A0AC60PB46</accession>
<name>A0AC60PB46_IXOPE</name>
<proteinExistence type="predicted"/>
<gene>
    <name evidence="1" type="ORF">HPB47_006141</name>
</gene>
<reference evidence="1 2" key="1">
    <citation type="journal article" date="2020" name="Cell">
        <title>Large-Scale Comparative Analyses of Tick Genomes Elucidate Their Genetic Diversity and Vector Capacities.</title>
        <authorList>
            <consortium name="Tick Genome and Microbiome Consortium (TIGMIC)"/>
            <person name="Jia N."/>
            <person name="Wang J."/>
            <person name="Shi W."/>
            <person name="Du L."/>
            <person name="Sun Y."/>
            <person name="Zhan W."/>
            <person name="Jiang J.F."/>
            <person name="Wang Q."/>
            <person name="Zhang B."/>
            <person name="Ji P."/>
            <person name="Bell-Sakyi L."/>
            <person name="Cui X.M."/>
            <person name="Yuan T.T."/>
            <person name="Jiang B.G."/>
            <person name="Yang W.F."/>
            <person name="Lam T.T."/>
            <person name="Chang Q.C."/>
            <person name="Ding S.J."/>
            <person name="Wang X.J."/>
            <person name="Zhu J.G."/>
            <person name="Ruan X.D."/>
            <person name="Zhao L."/>
            <person name="Wei J.T."/>
            <person name="Ye R.Z."/>
            <person name="Que T.C."/>
            <person name="Du C.H."/>
            <person name="Zhou Y.H."/>
            <person name="Cheng J.X."/>
            <person name="Dai P.F."/>
            <person name="Guo W.B."/>
            <person name="Han X.H."/>
            <person name="Huang E.J."/>
            <person name="Li L.F."/>
            <person name="Wei W."/>
            <person name="Gao Y.C."/>
            <person name="Liu J.Z."/>
            <person name="Shao H.Z."/>
            <person name="Wang X."/>
            <person name="Wang C.C."/>
            <person name="Yang T.C."/>
            <person name="Huo Q.B."/>
            <person name="Li W."/>
            <person name="Chen H.Y."/>
            <person name="Chen S.E."/>
            <person name="Zhou L.G."/>
            <person name="Ni X.B."/>
            <person name="Tian J.H."/>
            <person name="Sheng Y."/>
            <person name="Liu T."/>
            <person name="Pan Y.S."/>
            <person name="Xia L.Y."/>
            <person name="Li J."/>
            <person name="Zhao F."/>
            <person name="Cao W.C."/>
        </authorList>
    </citation>
    <scope>NUCLEOTIDE SEQUENCE [LARGE SCALE GENOMIC DNA]</scope>
    <source>
        <strain evidence="1">Iper-2018</strain>
    </source>
</reference>
<organism evidence="1 2">
    <name type="scientific">Ixodes persulcatus</name>
    <name type="common">Taiga tick</name>
    <dbReference type="NCBI Taxonomy" id="34615"/>
    <lineage>
        <taxon>Eukaryota</taxon>
        <taxon>Metazoa</taxon>
        <taxon>Ecdysozoa</taxon>
        <taxon>Arthropoda</taxon>
        <taxon>Chelicerata</taxon>
        <taxon>Arachnida</taxon>
        <taxon>Acari</taxon>
        <taxon>Parasitiformes</taxon>
        <taxon>Ixodida</taxon>
        <taxon>Ixodoidea</taxon>
        <taxon>Ixodidae</taxon>
        <taxon>Ixodinae</taxon>
        <taxon>Ixodes</taxon>
    </lineage>
</organism>
<evidence type="ECO:0000313" key="2">
    <source>
        <dbReference type="Proteomes" id="UP000805193"/>
    </source>
</evidence>
<comment type="caution">
    <text evidence="1">The sequence shown here is derived from an EMBL/GenBank/DDBJ whole genome shotgun (WGS) entry which is preliminary data.</text>
</comment>
<dbReference type="Proteomes" id="UP000805193">
    <property type="component" value="Unassembled WGS sequence"/>
</dbReference>
<keyword evidence="2" id="KW-1185">Reference proteome</keyword>
<evidence type="ECO:0000313" key="1">
    <source>
        <dbReference type="EMBL" id="KAG0416777.1"/>
    </source>
</evidence>